<dbReference type="Gene3D" id="3.40.720.10">
    <property type="entry name" value="Alkaline Phosphatase, subunit A"/>
    <property type="match status" value="2"/>
</dbReference>
<keyword evidence="4" id="KW-0472">Membrane</keyword>
<dbReference type="CDD" id="cd16013">
    <property type="entry name" value="AcpA"/>
    <property type="match status" value="1"/>
</dbReference>
<organism evidence="5 6">
    <name type="scientific">Tsukamurella soli</name>
    <dbReference type="NCBI Taxonomy" id="644556"/>
    <lineage>
        <taxon>Bacteria</taxon>
        <taxon>Bacillati</taxon>
        <taxon>Actinomycetota</taxon>
        <taxon>Actinomycetes</taxon>
        <taxon>Mycobacteriales</taxon>
        <taxon>Tsukamurellaceae</taxon>
        <taxon>Tsukamurella</taxon>
    </lineage>
</organism>
<feature type="transmembrane region" description="Helical" evidence="4">
    <location>
        <begin position="607"/>
        <end position="627"/>
    </location>
</feature>
<evidence type="ECO:0000313" key="5">
    <source>
        <dbReference type="EMBL" id="GAA4395601.1"/>
    </source>
</evidence>
<dbReference type="RefSeq" id="WP_344997136.1">
    <property type="nucleotide sequence ID" value="NZ_BAABFR010000044.1"/>
</dbReference>
<sequence length="636" mass="66594">MTPGAFGRRTRLSFRIGYFRIGDATRGLAALAGVAALTLGAGALGAPASAAPGDTATPIKHLVVLFDENISFDHYFGTYPVAANTAGETLQGSGAAAPAFHAAPETPTDIDTFTHAGLAGDRNPNQYKPFRFTPGQAVTCDQNHSYDAEQAAANNGAMNEFVQFTTKDKCASSGPNMYEHPGSVMGYYDGNTVAAMWNYAQHYTLSDDYWTTVFGPSSPGALDLVSGDTHGVESYDPKTGRKTATPDSYVVGAPDADGVGTVYQDPDPLYDDCSDTNHTADEALAALRGKNIGDLLNEQSVSWGWFQGGFRPSTPASGSAVAQCNTTHTNVAGNAVIDYSPHHNPFSFYKSTSNEHHVPPAGVAEVGHAGPANHNYDLTDFDAALTAGDLPAVSFLKAGEYQDGHASYSDPLDEQTFVTTYVNKLQQSKDWGSTAVVIAYDDSDGWYDHAKPTILSGSKNPKLDKGICTSAAAAPIAGDQLRCGPGTREPLLLISPYARANVVNHTPIEQASITRFIEDNWHTGRIDGSADARAGKLDSLFDFAAPRTDRLWLDQVTGAVLAAAPPADQGAQAAAVASASATAAPASGAPASPARASGSSSSSSTGWIWAVVVVVVLVLIAIGVWALRARRAGGEK</sequence>
<comment type="caution">
    <text evidence="5">The sequence shown here is derived from an EMBL/GenBank/DDBJ whole genome shotgun (WGS) entry which is preliminary data.</text>
</comment>
<evidence type="ECO:0000313" key="6">
    <source>
        <dbReference type="Proteomes" id="UP001500635"/>
    </source>
</evidence>
<proteinExistence type="predicted"/>
<protein>
    <submittedName>
        <fullName evidence="5">Alkaline phosphatase family protein</fullName>
    </submittedName>
</protein>
<keyword evidence="6" id="KW-1185">Reference proteome</keyword>
<dbReference type="InterPro" id="IPR007312">
    <property type="entry name" value="Phosphoesterase"/>
</dbReference>
<dbReference type="EMBL" id="BAABFR010000044">
    <property type="protein sequence ID" value="GAA4395601.1"/>
    <property type="molecule type" value="Genomic_DNA"/>
</dbReference>
<keyword evidence="1" id="KW-0964">Secreted</keyword>
<evidence type="ECO:0000256" key="4">
    <source>
        <dbReference type="SAM" id="Phobius"/>
    </source>
</evidence>
<keyword evidence="4" id="KW-0812">Transmembrane</keyword>
<gene>
    <name evidence="5" type="ORF">GCM10023147_29010</name>
</gene>
<dbReference type="Proteomes" id="UP001500635">
    <property type="component" value="Unassembled WGS sequence"/>
</dbReference>
<evidence type="ECO:0000256" key="3">
    <source>
        <dbReference type="ARBA" id="ARBA00023026"/>
    </source>
</evidence>
<dbReference type="PANTHER" id="PTHR31956:SF1">
    <property type="entry name" value="NON-SPECIFIC PHOSPHOLIPASE C1"/>
    <property type="match status" value="1"/>
</dbReference>
<evidence type="ECO:0000256" key="1">
    <source>
        <dbReference type="ARBA" id="ARBA00022525"/>
    </source>
</evidence>
<keyword evidence="2" id="KW-0378">Hydrolase</keyword>
<dbReference type="InterPro" id="IPR017850">
    <property type="entry name" value="Alkaline_phosphatase_core_sf"/>
</dbReference>
<evidence type="ECO:0000256" key="2">
    <source>
        <dbReference type="ARBA" id="ARBA00022801"/>
    </source>
</evidence>
<dbReference type="PANTHER" id="PTHR31956">
    <property type="entry name" value="NON-SPECIFIC PHOSPHOLIPASE C4-RELATED"/>
    <property type="match status" value="1"/>
</dbReference>
<keyword evidence="3" id="KW-0843">Virulence</keyword>
<keyword evidence="4" id="KW-1133">Transmembrane helix</keyword>
<name>A0ABP8JSY4_9ACTN</name>
<accession>A0ABP8JSY4</accession>
<dbReference type="Pfam" id="PF04185">
    <property type="entry name" value="Phosphoesterase"/>
    <property type="match status" value="1"/>
</dbReference>
<reference evidence="6" key="1">
    <citation type="journal article" date="2019" name="Int. J. Syst. Evol. Microbiol.">
        <title>The Global Catalogue of Microorganisms (GCM) 10K type strain sequencing project: providing services to taxonomists for standard genome sequencing and annotation.</title>
        <authorList>
            <consortium name="The Broad Institute Genomics Platform"/>
            <consortium name="The Broad Institute Genome Sequencing Center for Infectious Disease"/>
            <person name="Wu L."/>
            <person name="Ma J."/>
        </authorList>
    </citation>
    <scope>NUCLEOTIDE SEQUENCE [LARGE SCALE GENOMIC DNA]</scope>
    <source>
        <strain evidence="6">JCM 17688</strain>
    </source>
</reference>